<feature type="coiled-coil region" evidence="6">
    <location>
        <begin position="497"/>
        <end position="524"/>
    </location>
</feature>
<dbReference type="GO" id="GO:0004673">
    <property type="term" value="F:protein histidine kinase activity"/>
    <property type="evidence" value="ECO:0007669"/>
    <property type="project" value="UniProtKB-EC"/>
</dbReference>
<dbReference type="PANTHER" id="PTHR43304">
    <property type="entry name" value="PHYTOCHROME-LIKE PROTEIN CPH1"/>
    <property type="match status" value="1"/>
</dbReference>
<comment type="catalytic activity">
    <reaction evidence="1">
        <text>ATP + protein L-histidine = ADP + protein N-phospho-L-histidine.</text>
        <dbReference type="EC" id="2.7.13.3"/>
    </reaction>
</comment>
<dbReference type="SMART" id="SM00091">
    <property type="entry name" value="PAS"/>
    <property type="match status" value="3"/>
</dbReference>
<dbReference type="EMBL" id="PVWO01000086">
    <property type="protein sequence ID" value="PSB57213.1"/>
    <property type="molecule type" value="Genomic_DNA"/>
</dbReference>
<reference evidence="10 11" key="1">
    <citation type="submission" date="2018-03" db="EMBL/GenBank/DDBJ databases">
        <title>The ancient ancestry and fast evolution of plastids.</title>
        <authorList>
            <person name="Moore K.R."/>
            <person name="Magnabosco C."/>
            <person name="Momper L."/>
            <person name="Gold D.A."/>
            <person name="Bosak T."/>
            <person name="Fournier G.P."/>
        </authorList>
    </citation>
    <scope>NUCLEOTIDE SEQUENCE [LARGE SCALE GENOMIC DNA]</scope>
    <source>
        <strain evidence="10 11">CCALA 037</strain>
    </source>
</reference>
<evidence type="ECO:0000256" key="5">
    <source>
        <dbReference type="ARBA" id="ARBA00022777"/>
    </source>
</evidence>
<keyword evidence="7" id="KW-0472">Membrane</keyword>
<dbReference type="SUPFAM" id="SSF55785">
    <property type="entry name" value="PYP-like sensor domain (PAS domain)"/>
    <property type="match status" value="3"/>
</dbReference>
<dbReference type="Gene3D" id="1.20.120.620">
    <property type="entry name" value="Backbone structure of the membrane domain of e. Coli histidine kinase receptor kdpd"/>
    <property type="match status" value="1"/>
</dbReference>
<keyword evidence="3" id="KW-0597">Phosphoprotein</keyword>
<evidence type="ECO:0000259" key="8">
    <source>
        <dbReference type="PROSITE" id="PS50112"/>
    </source>
</evidence>
<dbReference type="GO" id="GO:0006355">
    <property type="term" value="P:regulation of DNA-templated transcription"/>
    <property type="evidence" value="ECO:0007669"/>
    <property type="project" value="InterPro"/>
</dbReference>
<dbReference type="EC" id="2.7.13.3" evidence="2"/>
<dbReference type="PROSITE" id="PS50112">
    <property type="entry name" value="PAS"/>
    <property type="match status" value="2"/>
</dbReference>
<keyword evidence="4" id="KW-0808">Transferase</keyword>
<evidence type="ECO:0000256" key="4">
    <source>
        <dbReference type="ARBA" id="ARBA00022679"/>
    </source>
</evidence>
<dbReference type="Gene3D" id="3.30.450.20">
    <property type="entry name" value="PAS domain"/>
    <property type="match status" value="3"/>
</dbReference>
<dbReference type="Gene3D" id="2.10.70.100">
    <property type="match status" value="1"/>
</dbReference>
<evidence type="ECO:0000313" key="11">
    <source>
        <dbReference type="Proteomes" id="UP000238937"/>
    </source>
</evidence>
<evidence type="ECO:0000256" key="6">
    <source>
        <dbReference type="SAM" id="Coils"/>
    </source>
</evidence>
<evidence type="ECO:0000256" key="7">
    <source>
        <dbReference type="SAM" id="Phobius"/>
    </source>
</evidence>
<dbReference type="InterPro" id="IPR013656">
    <property type="entry name" value="PAS_4"/>
</dbReference>
<name>A0A2T1GHX8_9CYAN</name>
<dbReference type="InterPro" id="IPR013655">
    <property type="entry name" value="PAS_fold_3"/>
</dbReference>
<evidence type="ECO:0000313" key="10">
    <source>
        <dbReference type="EMBL" id="PSB57213.1"/>
    </source>
</evidence>
<dbReference type="InterPro" id="IPR038318">
    <property type="entry name" value="KdpD_sf"/>
</dbReference>
<comment type="caution">
    <text evidence="10">The sequence shown here is derived from an EMBL/GenBank/DDBJ whole genome shotgun (WGS) entry which is preliminary data.</text>
</comment>
<dbReference type="InterPro" id="IPR035965">
    <property type="entry name" value="PAS-like_dom_sf"/>
</dbReference>
<dbReference type="InterPro" id="IPR000014">
    <property type="entry name" value="PAS"/>
</dbReference>
<dbReference type="PROSITE" id="PS50113">
    <property type="entry name" value="PAC"/>
    <property type="match status" value="2"/>
</dbReference>
<evidence type="ECO:0000256" key="3">
    <source>
        <dbReference type="ARBA" id="ARBA00022553"/>
    </source>
</evidence>
<accession>A0A2T1GHX8</accession>
<evidence type="ECO:0000256" key="1">
    <source>
        <dbReference type="ARBA" id="ARBA00000085"/>
    </source>
</evidence>
<dbReference type="OrthoDB" id="9758522at2"/>
<dbReference type="CDD" id="cd00130">
    <property type="entry name" value="PAS"/>
    <property type="match status" value="3"/>
</dbReference>
<feature type="domain" description="PAS" evidence="8">
    <location>
        <begin position="377"/>
        <end position="431"/>
    </location>
</feature>
<feature type="transmembrane region" description="Helical" evidence="7">
    <location>
        <begin position="12"/>
        <end position="29"/>
    </location>
</feature>
<sequence length="529" mass="60325">MQRAMSIRLNPYVLAITMVAMATFVTYWLLPIFKAETHVVFDAIVVVVAWYGGMKAGLLTVALSTFINSIFILSIDSPQVPISSDGGERWHLLSSTFSALLVVFLTSKLHAARQRVEQLGIRQMQEKESQLHMAGQAAQMGIWDWDMVSGAITWSVEHAAIFGLVLDEFDGKYRTFESCIHPDDLAGLDRAVDRAIQRRMIYQHEYRVVWGDGSIHWVEGRGQALYDATGRPIRMSGIALNIDRRKEAELALQRYEHIFATTPDLIALVDPTYTYQMVNQAYLRRFQKRPGEIIGYPIAEIVGKEVFETECKPRLDRALAGERVQFDLWYDFPIAKQRYLSITYTPYRETDRSIAGVMVSIRDITNLQQAETELQQREEHLRQILQQMPVMLDAFDADGNIICWNQECERITGFSAEEVVGNPSIMELFYPGAAYRQQMMAAWAERGNDYRNWEWDVTCKDGTICTISWSNLSDRFPVPGWAAWGIGVDVTERNQNIDALSSLNADLESQLADCRARLAKQSQQHEPPE</sequence>
<dbReference type="PANTHER" id="PTHR43304:SF1">
    <property type="entry name" value="PAC DOMAIN-CONTAINING PROTEIN"/>
    <property type="match status" value="1"/>
</dbReference>
<feature type="domain" description="PAS" evidence="8">
    <location>
        <begin position="127"/>
        <end position="199"/>
    </location>
</feature>
<keyword evidence="6" id="KW-0175">Coiled coil</keyword>
<dbReference type="InterPro" id="IPR013767">
    <property type="entry name" value="PAS_fold"/>
</dbReference>
<keyword evidence="7" id="KW-0812">Transmembrane</keyword>
<dbReference type="Pfam" id="PF08448">
    <property type="entry name" value="PAS_4"/>
    <property type="match status" value="1"/>
</dbReference>
<dbReference type="InterPro" id="IPR052162">
    <property type="entry name" value="Sensor_kinase/Photoreceptor"/>
</dbReference>
<dbReference type="NCBIfam" id="TIGR00229">
    <property type="entry name" value="sensory_box"/>
    <property type="match status" value="3"/>
</dbReference>
<dbReference type="Pfam" id="PF00989">
    <property type="entry name" value="PAS"/>
    <property type="match status" value="1"/>
</dbReference>
<feature type="domain" description="PAC" evidence="9">
    <location>
        <begin position="202"/>
        <end position="254"/>
    </location>
</feature>
<dbReference type="AlphaFoldDB" id="A0A2T1GHX8"/>
<evidence type="ECO:0000259" key="9">
    <source>
        <dbReference type="PROSITE" id="PS50113"/>
    </source>
</evidence>
<keyword evidence="11" id="KW-1185">Reference proteome</keyword>
<dbReference type="Pfam" id="PF08447">
    <property type="entry name" value="PAS_3"/>
    <property type="match status" value="1"/>
</dbReference>
<dbReference type="Proteomes" id="UP000238937">
    <property type="component" value="Unassembled WGS sequence"/>
</dbReference>
<feature type="domain" description="PAC" evidence="9">
    <location>
        <begin position="322"/>
        <end position="376"/>
    </location>
</feature>
<protein>
    <recommendedName>
        <fullName evidence="2">histidine kinase</fullName>
        <ecNumber evidence="2">2.7.13.3</ecNumber>
    </recommendedName>
</protein>
<gene>
    <name evidence="10" type="ORF">C7B77_09135</name>
</gene>
<keyword evidence="7" id="KW-1133">Transmembrane helix</keyword>
<evidence type="ECO:0000256" key="2">
    <source>
        <dbReference type="ARBA" id="ARBA00012438"/>
    </source>
</evidence>
<dbReference type="InterPro" id="IPR000700">
    <property type="entry name" value="PAS-assoc_C"/>
</dbReference>
<keyword evidence="5" id="KW-0418">Kinase</keyword>
<organism evidence="10 11">
    <name type="scientific">Chamaesiphon polymorphus CCALA 037</name>
    <dbReference type="NCBI Taxonomy" id="2107692"/>
    <lineage>
        <taxon>Bacteria</taxon>
        <taxon>Bacillati</taxon>
        <taxon>Cyanobacteriota</taxon>
        <taxon>Cyanophyceae</taxon>
        <taxon>Gomontiellales</taxon>
        <taxon>Chamaesiphonaceae</taxon>
        <taxon>Chamaesiphon</taxon>
    </lineage>
</organism>
<proteinExistence type="predicted"/>